<dbReference type="CDD" id="cd20071">
    <property type="entry name" value="SET_SMYD"/>
    <property type="match status" value="2"/>
</dbReference>
<evidence type="ECO:0000256" key="1">
    <source>
        <dbReference type="ARBA" id="ARBA00022603"/>
    </source>
</evidence>
<reference evidence="5" key="1">
    <citation type="submission" date="2020-05" db="UniProtKB">
        <authorList>
            <consortium name="EnsemblMetazoa"/>
        </authorList>
    </citation>
    <scope>IDENTIFICATION</scope>
    <source>
        <strain evidence="5">Yale</strain>
    </source>
</reference>
<protein>
    <recommendedName>
        <fullName evidence="4">SET domain-containing protein</fullName>
    </recommendedName>
</protein>
<dbReference type="GO" id="GO:0008170">
    <property type="term" value="F:N-methyltransferase activity"/>
    <property type="evidence" value="ECO:0007669"/>
    <property type="project" value="UniProtKB-ARBA"/>
</dbReference>
<dbReference type="PhylomeDB" id="A0A1B0FK75"/>
<dbReference type="Gene3D" id="6.10.140.2220">
    <property type="match status" value="2"/>
</dbReference>
<keyword evidence="6" id="KW-1185">Reference proteome</keyword>
<dbReference type="FunFam" id="2.170.270.10:FF:000013">
    <property type="entry name" value="Histone-lysine N-methyltransferase SMYD1 isoform 1"/>
    <property type="match status" value="1"/>
</dbReference>
<organism evidence="5 6">
    <name type="scientific">Glossina morsitans morsitans</name>
    <name type="common">Savannah tsetse fly</name>
    <dbReference type="NCBI Taxonomy" id="37546"/>
    <lineage>
        <taxon>Eukaryota</taxon>
        <taxon>Metazoa</taxon>
        <taxon>Ecdysozoa</taxon>
        <taxon>Arthropoda</taxon>
        <taxon>Hexapoda</taxon>
        <taxon>Insecta</taxon>
        <taxon>Pterygota</taxon>
        <taxon>Neoptera</taxon>
        <taxon>Endopterygota</taxon>
        <taxon>Diptera</taxon>
        <taxon>Brachycera</taxon>
        <taxon>Muscomorpha</taxon>
        <taxon>Hippoboscoidea</taxon>
        <taxon>Glossinidae</taxon>
        <taxon>Glossina</taxon>
    </lineage>
</organism>
<dbReference type="PANTHER" id="PTHR46455">
    <property type="entry name" value="SET AND MYND DOMAIN CONTAINING, ARTHROPOD-SPECIFIC, MEMBER 4, ISOFORM A"/>
    <property type="match status" value="1"/>
</dbReference>
<dbReference type="Gene3D" id="1.10.220.160">
    <property type="match status" value="2"/>
</dbReference>
<keyword evidence="3" id="KW-0949">S-adenosyl-L-methionine</keyword>
<accession>A0A1B0FK75</accession>
<evidence type="ECO:0000313" key="5">
    <source>
        <dbReference type="EnsemblMetazoa" id="GMOY004217-PA"/>
    </source>
</evidence>
<dbReference type="EMBL" id="CCAG010004881">
    <property type="status" value="NOT_ANNOTATED_CDS"/>
    <property type="molecule type" value="Genomic_DNA"/>
</dbReference>
<sequence length="804" mass="91523">MSTRIGRTVTTPELAELIDLHLSGSETDLKNPSWRILDSSISGRGIFAARDIKESEIIFRERALLAGPTGHKNSKLNTCCVCYCQLSGNDTDILCKLGCSMPVCENCSTSDRHKRECETFRQWKPKDLSKVNPHSLRIVTVMRCIFLNEEQSKLLISLQANGDKYYRAEVQRAAACFECFPENPQILEWFYRTICVLNTNAFEGRSNVGNHEVFVRALFPLAGLMNHRCVPNATHSFENGETIVVRAAKAIAKGEEIVTTYAHILWSNLARKMFLGLTKHFMCQCQRCLDPTVSIIKLHIDEVPLINIKCFNNFLMYICENGFFDLNRKSLTLNPRYVCINCVNAVLNINTNLYNKIILWQSIHLLHNTVAMATPAELARLIDLHLDDLRDTEPKWCVGHSEVAGRGVFATADIAEGDIIFRERALVVGPTARKGSILNTCVCCHKLLPVKDFLCKRNCTLPVCDVCSDSQVHRGECDWFIRWQPMDLMKDDSSMTVNPMSLRILTAIRVFLLNTNQRALVNAMQANADRGYRQEIIKAAQCFRKFPTTDKTFMDNLFRVVGVLNTNAFEAPCRRGDHDTLVRGLFPLTAIMNHECTPNASHYFDNGTMAVVRAARFIPKGAEITTTYTKILWSNVTRCIFLKMTKGFICDCSRCNDNTENGTYLAALLCREAHCKGLVLPIQTKTLQPDWHCLTCNTVFPHAKMARYQDFALNTINNRINTSSVSDMITFINEMCPKFCPPSNYVLVEAKLNVIWRMSRFNKDEYTEEQKQHRDRYREEILEILKKLGAGDCTLRKLIMEEIQ</sequence>
<feature type="domain" description="SET" evidence="4">
    <location>
        <begin position="32"/>
        <end position="262"/>
    </location>
</feature>
<evidence type="ECO:0000259" key="4">
    <source>
        <dbReference type="PROSITE" id="PS50280"/>
    </source>
</evidence>
<dbReference type="GO" id="GO:0032259">
    <property type="term" value="P:methylation"/>
    <property type="evidence" value="ECO:0007669"/>
    <property type="project" value="UniProtKB-KW"/>
</dbReference>
<dbReference type="AlphaFoldDB" id="A0A1B0FK75"/>
<keyword evidence="2" id="KW-0808">Transferase</keyword>
<feature type="domain" description="SET" evidence="4">
    <location>
        <begin position="394"/>
        <end position="629"/>
    </location>
</feature>
<proteinExistence type="predicted"/>
<dbReference type="PROSITE" id="PS50280">
    <property type="entry name" value="SET"/>
    <property type="match status" value="2"/>
</dbReference>
<dbReference type="SMART" id="SM00317">
    <property type="entry name" value="SET"/>
    <property type="match status" value="2"/>
</dbReference>
<dbReference type="Proteomes" id="UP000092444">
    <property type="component" value="Unassembled WGS sequence"/>
</dbReference>
<dbReference type="InterPro" id="IPR046341">
    <property type="entry name" value="SET_dom_sf"/>
</dbReference>
<dbReference type="STRING" id="37546.A0A1B0FK75"/>
<evidence type="ECO:0000313" key="6">
    <source>
        <dbReference type="Proteomes" id="UP000092444"/>
    </source>
</evidence>
<dbReference type="SUPFAM" id="SSF82199">
    <property type="entry name" value="SET domain"/>
    <property type="match status" value="2"/>
</dbReference>
<evidence type="ECO:0000256" key="3">
    <source>
        <dbReference type="ARBA" id="ARBA00022691"/>
    </source>
</evidence>
<dbReference type="InterPro" id="IPR053010">
    <property type="entry name" value="SET_SmydA-8"/>
</dbReference>
<dbReference type="PANTHER" id="PTHR46455:SF3">
    <property type="entry name" value="SET AND MYND DOMAIN CONTAINING, ARTHROPOD-SPECIFIC, MEMBER 9, ISOFORM A-RELATED"/>
    <property type="match status" value="1"/>
</dbReference>
<dbReference type="Gene3D" id="2.170.270.10">
    <property type="entry name" value="SET domain"/>
    <property type="match status" value="2"/>
</dbReference>
<dbReference type="VEuPathDB" id="VectorBase:GMOY004217"/>
<evidence type="ECO:0000256" key="2">
    <source>
        <dbReference type="ARBA" id="ARBA00022679"/>
    </source>
</evidence>
<dbReference type="InterPro" id="IPR001214">
    <property type="entry name" value="SET_dom"/>
</dbReference>
<dbReference type="GO" id="GO:0008757">
    <property type="term" value="F:S-adenosylmethionine-dependent methyltransferase activity"/>
    <property type="evidence" value="ECO:0007669"/>
    <property type="project" value="UniProtKB-ARBA"/>
</dbReference>
<name>A0A1B0FK75_GLOMM</name>
<keyword evidence="1" id="KW-0489">Methyltransferase</keyword>
<dbReference type="EnsemblMetazoa" id="GMOY004217-RA">
    <property type="protein sequence ID" value="GMOY004217-PA"/>
    <property type="gene ID" value="GMOY004217"/>
</dbReference>
<dbReference type="GO" id="GO:0008276">
    <property type="term" value="F:protein methyltransferase activity"/>
    <property type="evidence" value="ECO:0007669"/>
    <property type="project" value="UniProtKB-ARBA"/>
</dbReference>
<dbReference type="Pfam" id="PF00856">
    <property type="entry name" value="SET"/>
    <property type="match status" value="2"/>
</dbReference>